<dbReference type="Gene3D" id="3.10.180.10">
    <property type="entry name" value="2,3-Dihydroxybiphenyl 1,2-Dioxygenase, domain 1"/>
    <property type="match status" value="1"/>
</dbReference>
<dbReference type="Pfam" id="PF00903">
    <property type="entry name" value="Glyoxalase"/>
    <property type="match status" value="1"/>
</dbReference>
<keyword evidence="2" id="KW-0479">Metal-binding</keyword>
<organism evidence="4 5">
    <name type="scientific">Microthyrium microscopicum</name>
    <dbReference type="NCBI Taxonomy" id="703497"/>
    <lineage>
        <taxon>Eukaryota</taxon>
        <taxon>Fungi</taxon>
        <taxon>Dikarya</taxon>
        <taxon>Ascomycota</taxon>
        <taxon>Pezizomycotina</taxon>
        <taxon>Dothideomycetes</taxon>
        <taxon>Dothideomycetes incertae sedis</taxon>
        <taxon>Microthyriales</taxon>
        <taxon>Microthyriaceae</taxon>
        <taxon>Microthyrium</taxon>
    </lineage>
</organism>
<dbReference type="InterPro" id="IPR029068">
    <property type="entry name" value="Glyas_Bleomycin-R_OHBP_Dase"/>
</dbReference>
<evidence type="ECO:0000256" key="2">
    <source>
        <dbReference type="ARBA" id="ARBA00022723"/>
    </source>
</evidence>
<dbReference type="EMBL" id="MU004233">
    <property type="protein sequence ID" value="KAF2670931.1"/>
    <property type="molecule type" value="Genomic_DNA"/>
</dbReference>
<dbReference type="CDD" id="cd07253">
    <property type="entry name" value="GLOD5"/>
    <property type="match status" value="1"/>
</dbReference>
<protein>
    <submittedName>
        <fullName evidence="4">Glyoxalase domain-containing protein 5</fullName>
    </submittedName>
</protein>
<dbReference type="GO" id="GO:0004462">
    <property type="term" value="F:lactoylglutathione lyase activity"/>
    <property type="evidence" value="ECO:0007669"/>
    <property type="project" value="InterPro"/>
</dbReference>
<feature type="domain" description="VOC" evidence="3">
    <location>
        <begin position="9"/>
        <end position="137"/>
    </location>
</feature>
<dbReference type="InterPro" id="IPR004360">
    <property type="entry name" value="Glyas_Fos-R_dOase_dom"/>
</dbReference>
<dbReference type="InterPro" id="IPR050383">
    <property type="entry name" value="GlyoxalaseI/FosfomycinResist"/>
</dbReference>
<comment type="similarity">
    <text evidence="1">Belongs to the glyoxalase I family.</text>
</comment>
<dbReference type="GO" id="GO:0046872">
    <property type="term" value="F:metal ion binding"/>
    <property type="evidence" value="ECO:0007669"/>
    <property type="project" value="UniProtKB-KW"/>
</dbReference>
<dbReference type="PANTHER" id="PTHR21366">
    <property type="entry name" value="GLYOXALASE FAMILY PROTEIN"/>
    <property type="match status" value="1"/>
</dbReference>
<evidence type="ECO:0000256" key="1">
    <source>
        <dbReference type="ARBA" id="ARBA00010363"/>
    </source>
</evidence>
<dbReference type="InterPro" id="IPR037523">
    <property type="entry name" value="VOC_core"/>
</dbReference>
<dbReference type="AlphaFoldDB" id="A0A6A6UH99"/>
<gene>
    <name evidence="4" type="ORF">BT63DRAFT_423198</name>
</gene>
<dbReference type="InterPro" id="IPR018146">
    <property type="entry name" value="Glyoxalase_1_CS"/>
</dbReference>
<reference evidence="4" key="1">
    <citation type="journal article" date="2020" name="Stud. Mycol.">
        <title>101 Dothideomycetes genomes: a test case for predicting lifestyles and emergence of pathogens.</title>
        <authorList>
            <person name="Haridas S."/>
            <person name="Albert R."/>
            <person name="Binder M."/>
            <person name="Bloem J."/>
            <person name="Labutti K."/>
            <person name="Salamov A."/>
            <person name="Andreopoulos B."/>
            <person name="Baker S."/>
            <person name="Barry K."/>
            <person name="Bills G."/>
            <person name="Bluhm B."/>
            <person name="Cannon C."/>
            <person name="Castanera R."/>
            <person name="Culley D."/>
            <person name="Daum C."/>
            <person name="Ezra D."/>
            <person name="Gonzalez J."/>
            <person name="Henrissat B."/>
            <person name="Kuo A."/>
            <person name="Liang C."/>
            <person name="Lipzen A."/>
            <person name="Lutzoni F."/>
            <person name="Magnuson J."/>
            <person name="Mondo S."/>
            <person name="Nolan M."/>
            <person name="Ohm R."/>
            <person name="Pangilinan J."/>
            <person name="Park H.-J."/>
            <person name="Ramirez L."/>
            <person name="Alfaro M."/>
            <person name="Sun H."/>
            <person name="Tritt A."/>
            <person name="Yoshinaga Y."/>
            <person name="Zwiers L.-H."/>
            <person name="Turgeon B."/>
            <person name="Goodwin S."/>
            <person name="Spatafora J."/>
            <person name="Crous P."/>
            <person name="Grigoriev I."/>
        </authorList>
    </citation>
    <scope>NUCLEOTIDE SEQUENCE</scope>
    <source>
        <strain evidence="4">CBS 115976</strain>
    </source>
</reference>
<name>A0A6A6UH99_9PEZI</name>
<evidence type="ECO:0000313" key="5">
    <source>
        <dbReference type="Proteomes" id="UP000799302"/>
    </source>
</evidence>
<accession>A0A6A6UH99</accession>
<dbReference type="Proteomes" id="UP000799302">
    <property type="component" value="Unassembled WGS sequence"/>
</dbReference>
<dbReference type="PROSITE" id="PS51819">
    <property type="entry name" value="VOC"/>
    <property type="match status" value="1"/>
</dbReference>
<dbReference type="SUPFAM" id="SSF54593">
    <property type="entry name" value="Glyoxalase/Bleomycin resistance protein/Dihydroxybiphenyl dioxygenase"/>
    <property type="match status" value="1"/>
</dbReference>
<dbReference type="OrthoDB" id="5371818at2759"/>
<keyword evidence="5" id="KW-1185">Reference proteome</keyword>
<evidence type="ECO:0000313" key="4">
    <source>
        <dbReference type="EMBL" id="KAF2670931.1"/>
    </source>
</evidence>
<dbReference type="PROSITE" id="PS00934">
    <property type="entry name" value="GLYOXALASE_I_1"/>
    <property type="match status" value="1"/>
</dbReference>
<sequence>MATSISVKSMDHVVLTVKSVDATVKFYTEILGMKHESFCSPRNPEVTRHALIFGNQKINLHSAASPWEPHAQTPLSGSADLCFLTDMPVEQVHTQLNEAGVTVLEDNKVVSRVGAVGKLRSVYVRDPDGNLIEISNYE</sequence>
<proteinExistence type="inferred from homology"/>
<evidence type="ECO:0000259" key="3">
    <source>
        <dbReference type="PROSITE" id="PS51819"/>
    </source>
</evidence>
<dbReference type="PANTHER" id="PTHR21366:SF14">
    <property type="entry name" value="GLYOXALASE DOMAIN-CONTAINING PROTEIN 5"/>
    <property type="match status" value="1"/>
</dbReference>